<dbReference type="AlphaFoldDB" id="A0A7K1UKR6"/>
<dbReference type="RefSeq" id="WP_157324706.1">
    <property type="nucleotide sequence ID" value="NZ_BMFX01000012.1"/>
</dbReference>
<accession>A0A7K1UKR6</accession>
<dbReference type="SUPFAM" id="SSF52980">
    <property type="entry name" value="Restriction endonuclease-like"/>
    <property type="match status" value="1"/>
</dbReference>
<evidence type="ECO:0000313" key="2">
    <source>
        <dbReference type="EMBL" id="MVT27087.1"/>
    </source>
</evidence>
<name>A0A7K1UKR6_9MICC</name>
<evidence type="ECO:0000256" key="1">
    <source>
        <dbReference type="SAM" id="MobiDB-lite"/>
    </source>
</evidence>
<gene>
    <name evidence="2" type="ORF">GNZ21_12115</name>
</gene>
<evidence type="ECO:0000313" key="3">
    <source>
        <dbReference type="Proteomes" id="UP000460157"/>
    </source>
</evidence>
<proteinExistence type="predicted"/>
<feature type="region of interest" description="Disordered" evidence="1">
    <location>
        <begin position="1"/>
        <end position="22"/>
    </location>
</feature>
<reference evidence="2 3" key="1">
    <citation type="submission" date="2019-12" db="EMBL/GenBank/DDBJ databases">
        <title>Nesterenkonia muleiensis sp. nov., a novel actinobacterium isolated from sap of Populus euphratica.</title>
        <authorList>
            <person name="Wang R."/>
        </authorList>
    </citation>
    <scope>NUCLEOTIDE SEQUENCE [LARGE SCALE GENOMIC DNA]</scope>
    <source>
        <strain evidence="2 3">F10</strain>
    </source>
</reference>
<dbReference type="EMBL" id="WRPM01000088">
    <property type="protein sequence ID" value="MVT27087.1"/>
    <property type="molecule type" value="Genomic_DNA"/>
</dbReference>
<keyword evidence="3" id="KW-1185">Reference proteome</keyword>
<comment type="caution">
    <text evidence="2">The sequence shown here is derived from an EMBL/GenBank/DDBJ whole genome shotgun (WGS) entry which is preliminary data.</text>
</comment>
<dbReference type="Proteomes" id="UP000460157">
    <property type="component" value="Unassembled WGS sequence"/>
</dbReference>
<protein>
    <recommendedName>
        <fullName evidence="4">DUF559 domain-containing protein</fullName>
    </recommendedName>
</protein>
<sequence length="360" mass="40136">MDTTLSPLARASALPDGSHTSTDFSRAVAQGRLLRLRRGVYITPRFWLNTQPSARYRLMLAATALQLTDPLFCKDSALELHGLPLLNLPKSVHIRARSPGGARTTQQTPMTGSLAVPDFLKKARNTVHDEAEVPAVALRGFPTQRHRPLPGGNSETTRLDLELPTDPDQAVGPCPMSVLAESLELALADTVPRMPFAGAVMALEAALRGGDKRAPVNAEALKNRAKAMQLAQRKLYAVERLLSFASPLSESPGESLLRVRLHELGLPQPLQQVVVHVDGRSYRLDFLWEEPRVALEFDGWIKYRQQRATFDELHKQEKLREDAIRSTGCTVIRVYWEDLMEPGLVRLRSLLQRHHIPREG</sequence>
<dbReference type="Gene3D" id="3.40.960.10">
    <property type="entry name" value="VSR Endonuclease"/>
    <property type="match status" value="1"/>
</dbReference>
<dbReference type="InterPro" id="IPR011335">
    <property type="entry name" value="Restrct_endonuc-II-like"/>
</dbReference>
<organism evidence="2 3">
    <name type="scientific">Nesterenkonia alkaliphila</name>
    <dbReference type="NCBI Taxonomy" id="1463631"/>
    <lineage>
        <taxon>Bacteria</taxon>
        <taxon>Bacillati</taxon>
        <taxon>Actinomycetota</taxon>
        <taxon>Actinomycetes</taxon>
        <taxon>Micrococcales</taxon>
        <taxon>Micrococcaceae</taxon>
        <taxon>Nesterenkonia</taxon>
    </lineage>
</organism>
<dbReference type="OrthoDB" id="5517693at2"/>
<evidence type="ECO:0008006" key="4">
    <source>
        <dbReference type="Google" id="ProtNLM"/>
    </source>
</evidence>